<keyword evidence="1" id="KW-1133">Transmembrane helix</keyword>
<reference evidence="2" key="1">
    <citation type="journal article" date="2019" name="Sci. Rep.">
        <title>Draft genome of Tanacetum cinerariifolium, the natural source of mosquito coil.</title>
        <authorList>
            <person name="Yamashiro T."/>
            <person name="Shiraishi A."/>
            <person name="Satake H."/>
            <person name="Nakayama K."/>
        </authorList>
    </citation>
    <scope>NUCLEOTIDE SEQUENCE</scope>
</reference>
<comment type="caution">
    <text evidence="2">The sequence shown here is derived from an EMBL/GenBank/DDBJ whole genome shotgun (WGS) entry which is preliminary data.</text>
</comment>
<sequence>MKFRSKVIRLEKSWCPRFKVIGGKTMEEWNLGYTWLEKPWCPSFKVIGGKTIEEWLEKPRCLSFKVIGGKTMKEWYLGYTWLEKPWYLSFKVIGGKTMEKWYLGYTWNMTLLCSFLSLLLHLVSLPVTGTNVSQFVPFISAVEFKILDSRFQGFLPYVMAAAMVCIVIKEIEPDNELDYQTRLIDLLNICEKIEGFSKFIMDVSNHHGSNYFLINKRRYSSVPGSPSGVVDAYFSSDNSSNSWAFASSVTSSTEPPFKKNRVQE</sequence>
<feature type="transmembrane region" description="Helical" evidence="1">
    <location>
        <begin position="101"/>
        <end position="123"/>
    </location>
</feature>
<dbReference type="AlphaFoldDB" id="A0A6L2KX15"/>
<accession>A0A6L2KX15</accession>
<gene>
    <name evidence="2" type="ORF">Tci_025055</name>
</gene>
<proteinExistence type="predicted"/>
<evidence type="ECO:0000256" key="1">
    <source>
        <dbReference type="SAM" id="Phobius"/>
    </source>
</evidence>
<dbReference type="EMBL" id="BKCJ010003116">
    <property type="protein sequence ID" value="GEU53077.1"/>
    <property type="molecule type" value="Genomic_DNA"/>
</dbReference>
<protein>
    <submittedName>
        <fullName evidence="2">Cyclin, C-terminal domain-containing protein</fullName>
    </submittedName>
</protein>
<keyword evidence="1" id="KW-0472">Membrane</keyword>
<keyword evidence="1" id="KW-0812">Transmembrane</keyword>
<evidence type="ECO:0000313" key="2">
    <source>
        <dbReference type="EMBL" id="GEU53077.1"/>
    </source>
</evidence>
<organism evidence="2">
    <name type="scientific">Tanacetum cinerariifolium</name>
    <name type="common">Dalmatian daisy</name>
    <name type="synonym">Chrysanthemum cinerariifolium</name>
    <dbReference type="NCBI Taxonomy" id="118510"/>
    <lineage>
        <taxon>Eukaryota</taxon>
        <taxon>Viridiplantae</taxon>
        <taxon>Streptophyta</taxon>
        <taxon>Embryophyta</taxon>
        <taxon>Tracheophyta</taxon>
        <taxon>Spermatophyta</taxon>
        <taxon>Magnoliopsida</taxon>
        <taxon>eudicotyledons</taxon>
        <taxon>Gunneridae</taxon>
        <taxon>Pentapetalae</taxon>
        <taxon>asterids</taxon>
        <taxon>campanulids</taxon>
        <taxon>Asterales</taxon>
        <taxon>Asteraceae</taxon>
        <taxon>Asteroideae</taxon>
        <taxon>Anthemideae</taxon>
        <taxon>Anthemidinae</taxon>
        <taxon>Tanacetum</taxon>
    </lineage>
</organism>
<name>A0A6L2KX15_TANCI</name>